<keyword evidence="10 13" id="KW-0408">Iron</keyword>
<keyword evidence="16" id="KW-1185">Reference proteome</keyword>
<evidence type="ECO:0000256" key="13">
    <source>
        <dbReference type="PIRSR" id="PIRSR602401-1"/>
    </source>
</evidence>
<dbReference type="CDD" id="cd11056">
    <property type="entry name" value="CYP6-like"/>
    <property type="match status" value="1"/>
</dbReference>
<reference evidence="16" key="1">
    <citation type="submission" date="2023-01" db="EMBL/GenBank/DDBJ databases">
        <title>Key to firefly adult light organ development and bioluminescence: homeobox transcription factors regulate luciferase expression and transportation to peroxisome.</title>
        <authorList>
            <person name="Fu X."/>
        </authorList>
    </citation>
    <scope>NUCLEOTIDE SEQUENCE [LARGE SCALE GENOMIC DNA]</scope>
</reference>
<name>A0AAN7PH57_9COLE</name>
<comment type="caution">
    <text evidence="15">The sequence shown here is derived from an EMBL/GenBank/DDBJ whole genome shotgun (WGS) entry which is preliminary data.</text>
</comment>
<dbReference type="PANTHER" id="PTHR24292:SF54">
    <property type="entry name" value="CYP9F3-RELATED"/>
    <property type="match status" value="1"/>
</dbReference>
<keyword evidence="7" id="KW-0256">Endoplasmic reticulum</keyword>
<evidence type="ECO:0008006" key="17">
    <source>
        <dbReference type="Google" id="ProtNLM"/>
    </source>
</evidence>
<keyword evidence="8" id="KW-0492">Microsome</keyword>
<keyword evidence="5 13" id="KW-0349">Heme</keyword>
<dbReference type="Gene3D" id="1.10.630.10">
    <property type="entry name" value="Cytochrome P450"/>
    <property type="match status" value="1"/>
</dbReference>
<sequence length="457" mass="52776">MYNAYPTKRYVGFFQFHEPTLLLRDPELIRTIMAKEFASFPDHSIFNRGICEPYEGLFFITAKRGWHDLRSIISPSFSNSKLKYMYKLIDECGNSVVDHFKSLGEAPIELKDSFSRYANDAIVTTIIGLKCESFKHKDNLIFTVGKKMVDLSGLKGLKVFSYNISPFFTKLFNIQIVTKKNGQVFENIVKETLKMRKEKNFVRPDMINLMIETKAKVNSSDPNSLKTQHKLDFTNKDITAAAITLYFAAFDTTSTTLTFLVYSLCTNPEVQEKLHKEVDEAMASCNEELTFEIVMNLRYLGMVMEETLRRWSPGTFIDRLCVKQYTIQPVNPDEKPLTINPGDSVWFPISALHQDPKYFEDPKKFDPERFNETNKEKRHPFSFIPFGGGPRTCIGNRYAMFVCKLLLMKIVYNFEILPCEKTQIPLKPTGVISLLPDEGVWVTFKRRSRSNKSECDH</sequence>
<dbReference type="InterPro" id="IPR036396">
    <property type="entry name" value="Cyt_P450_sf"/>
</dbReference>
<evidence type="ECO:0000256" key="8">
    <source>
        <dbReference type="ARBA" id="ARBA00022848"/>
    </source>
</evidence>
<comment type="similarity">
    <text evidence="4 14">Belongs to the cytochrome P450 family.</text>
</comment>
<evidence type="ECO:0000256" key="3">
    <source>
        <dbReference type="ARBA" id="ARBA00004406"/>
    </source>
</evidence>
<keyword evidence="6 13" id="KW-0479">Metal-binding</keyword>
<evidence type="ECO:0000256" key="10">
    <source>
        <dbReference type="ARBA" id="ARBA00023004"/>
    </source>
</evidence>
<evidence type="ECO:0000313" key="15">
    <source>
        <dbReference type="EMBL" id="KAK4880506.1"/>
    </source>
</evidence>
<dbReference type="Pfam" id="PF00067">
    <property type="entry name" value="p450"/>
    <property type="match status" value="1"/>
</dbReference>
<organism evidence="15 16">
    <name type="scientific">Aquatica leii</name>
    <dbReference type="NCBI Taxonomy" id="1421715"/>
    <lineage>
        <taxon>Eukaryota</taxon>
        <taxon>Metazoa</taxon>
        <taxon>Ecdysozoa</taxon>
        <taxon>Arthropoda</taxon>
        <taxon>Hexapoda</taxon>
        <taxon>Insecta</taxon>
        <taxon>Pterygota</taxon>
        <taxon>Neoptera</taxon>
        <taxon>Endopterygota</taxon>
        <taxon>Coleoptera</taxon>
        <taxon>Polyphaga</taxon>
        <taxon>Elateriformia</taxon>
        <taxon>Elateroidea</taxon>
        <taxon>Lampyridae</taxon>
        <taxon>Luciolinae</taxon>
        <taxon>Aquatica</taxon>
    </lineage>
</organism>
<dbReference type="GO" id="GO:0005506">
    <property type="term" value="F:iron ion binding"/>
    <property type="evidence" value="ECO:0007669"/>
    <property type="project" value="InterPro"/>
</dbReference>
<dbReference type="EMBL" id="JARPUR010000003">
    <property type="protein sequence ID" value="KAK4880506.1"/>
    <property type="molecule type" value="Genomic_DNA"/>
</dbReference>
<evidence type="ECO:0000256" key="4">
    <source>
        <dbReference type="ARBA" id="ARBA00010617"/>
    </source>
</evidence>
<keyword evidence="12" id="KW-0472">Membrane</keyword>
<dbReference type="GO" id="GO:0020037">
    <property type="term" value="F:heme binding"/>
    <property type="evidence" value="ECO:0007669"/>
    <property type="project" value="InterPro"/>
</dbReference>
<protein>
    <recommendedName>
        <fullName evidence="17">Cytochrome P450</fullName>
    </recommendedName>
</protein>
<evidence type="ECO:0000256" key="14">
    <source>
        <dbReference type="RuleBase" id="RU000461"/>
    </source>
</evidence>
<evidence type="ECO:0000256" key="1">
    <source>
        <dbReference type="ARBA" id="ARBA00001971"/>
    </source>
</evidence>
<dbReference type="InterPro" id="IPR050476">
    <property type="entry name" value="Insect_CytP450_Detox"/>
</dbReference>
<dbReference type="InterPro" id="IPR001128">
    <property type="entry name" value="Cyt_P450"/>
</dbReference>
<keyword evidence="9 14" id="KW-0560">Oxidoreductase</keyword>
<gene>
    <name evidence="15" type="ORF">RN001_008652</name>
</gene>
<dbReference type="GO" id="GO:0004497">
    <property type="term" value="F:monooxygenase activity"/>
    <property type="evidence" value="ECO:0007669"/>
    <property type="project" value="UniProtKB-KW"/>
</dbReference>
<dbReference type="AlphaFoldDB" id="A0AAN7PH57"/>
<evidence type="ECO:0000313" key="16">
    <source>
        <dbReference type="Proteomes" id="UP001353858"/>
    </source>
</evidence>
<dbReference type="Proteomes" id="UP001353858">
    <property type="component" value="Unassembled WGS sequence"/>
</dbReference>
<dbReference type="GO" id="GO:0005789">
    <property type="term" value="C:endoplasmic reticulum membrane"/>
    <property type="evidence" value="ECO:0007669"/>
    <property type="project" value="UniProtKB-SubCell"/>
</dbReference>
<keyword evidence="11 14" id="KW-0503">Monooxygenase</keyword>
<evidence type="ECO:0000256" key="11">
    <source>
        <dbReference type="ARBA" id="ARBA00023033"/>
    </source>
</evidence>
<feature type="binding site" description="axial binding residue" evidence="13">
    <location>
        <position position="393"/>
    </location>
    <ligand>
        <name>heme</name>
        <dbReference type="ChEBI" id="CHEBI:30413"/>
    </ligand>
    <ligandPart>
        <name>Fe</name>
        <dbReference type="ChEBI" id="CHEBI:18248"/>
    </ligandPart>
</feature>
<dbReference type="PRINTS" id="PR00385">
    <property type="entry name" value="P450"/>
</dbReference>
<evidence type="ECO:0000256" key="6">
    <source>
        <dbReference type="ARBA" id="ARBA00022723"/>
    </source>
</evidence>
<comment type="subcellular location">
    <subcellularLocation>
        <location evidence="3">Endoplasmic reticulum membrane</location>
        <topology evidence="3">Peripheral membrane protein</topology>
    </subcellularLocation>
    <subcellularLocation>
        <location evidence="2">Microsome membrane</location>
        <topology evidence="2">Peripheral membrane protein</topology>
    </subcellularLocation>
</comment>
<proteinExistence type="inferred from homology"/>
<dbReference type="PANTHER" id="PTHR24292">
    <property type="entry name" value="CYTOCHROME P450"/>
    <property type="match status" value="1"/>
</dbReference>
<evidence type="ECO:0000256" key="2">
    <source>
        <dbReference type="ARBA" id="ARBA00004174"/>
    </source>
</evidence>
<dbReference type="GO" id="GO:0016705">
    <property type="term" value="F:oxidoreductase activity, acting on paired donors, with incorporation or reduction of molecular oxygen"/>
    <property type="evidence" value="ECO:0007669"/>
    <property type="project" value="InterPro"/>
</dbReference>
<evidence type="ECO:0000256" key="9">
    <source>
        <dbReference type="ARBA" id="ARBA00023002"/>
    </source>
</evidence>
<dbReference type="PROSITE" id="PS00086">
    <property type="entry name" value="CYTOCHROME_P450"/>
    <property type="match status" value="1"/>
</dbReference>
<dbReference type="SUPFAM" id="SSF48264">
    <property type="entry name" value="Cytochrome P450"/>
    <property type="match status" value="1"/>
</dbReference>
<comment type="cofactor">
    <cofactor evidence="1 13">
        <name>heme</name>
        <dbReference type="ChEBI" id="CHEBI:30413"/>
    </cofactor>
</comment>
<dbReference type="FunFam" id="1.10.630.10:FF:000042">
    <property type="entry name" value="Cytochrome P450"/>
    <property type="match status" value="1"/>
</dbReference>
<evidence type="ECO:0000256" key="12">
    <source>
        <dbReference type="ARBA" id="ARBA00023136"/>
    </source>
</evidence>
<dbReference type="InterPro" id="IPR002401">
    <property type="entry name" value="Cyt_P450_E_grp-I"/>
</dbReference>
<dbReference type="PRINTS" id="PR00463">
    <property type="entry name" value="EP450I"/>
</dbReference>
<accession>A0AAN7PH57</accession>
<dbReference type="InterPro" id="IPR017972">
    <property type="entry name" value="Cyt_P450_CS"/>
</dbReference>
<evidence type="ECO:0000256" key="7">
    <source>
        <dbReference type="ARBA" id="ARBA00022824"/>
    </source>
</evidence>
<evidence type="ECO:0000256" key="5">
    <source>
        <dbReference type="ARBA" id="ARBA00022617"/>
    </source>
</evidence>